<feature type="domain" description="HTH iclR-type" evidence="4">
    <location>
        <begin position="1"/>
        <end position="66"/>
    </location>
</feature>
<dbReference type="InterPro" id="IPR050707">
    <property type="entry name" value="HTH_MetabolicPath_Reg"/>
</dbReference>
<dbReference type="SUPFAM" id="SSF55781">
    <property type="entry name" value="GAF domain-like"/>
    <property type="match status" value="1"/>
</dbReference>
<evidence type="ECO:0000256" key="3">
    <source>
        <dbReference type="ARBA" id="ARBA00023163"/>
    </source>
</evidence>
<dbReference type="Proteomes" id="UP001304769">
    <property type="component" value="Unassembled WGS sequence"/>
</dbReference>
<evidence type="ECO:0000259" key="4">
    <source>
        <dbReference type="PROSITE" id="PS51077"/>
    </source>
</evidence>
<dbReference type="InterPro" id="IPR029016">
    <property type="entry name" value="GAF-like_dom_sf"/>
</dbReference>
<dbReference type="PANTHER" id="PTHR30136:SF24">
    <property type="entry name" value="HTH-TYPE TRANSCRIPTIONAL REPRESSOR ALLR"/>
    <property type="match status" value="1"/>
</dbReference>
<keyword evidence="1" id="KW-0805">Transcription regulation</keyword>
<dbReference type="InterPro" id="IPR036390">
    <property type="entry name" value="WH_DNA-bd_sf"/>
</dbReference>
<reference evidence="6 7" key="1">
    <citation type="submission" date="2023-12" db="EMBL/GenBank/DDBJ databases">
        <title>Sinomonas terricola sp. nov, isolated from litchi orchard soil in Guangdong, PR China.</title>
        <authorList>
            <person name="Jiaxin W."/>
            <person name="Yang Z."/>
            <person name="Honghui Z."/>
        </authorList>
    </citation>
    <scope>NUCLEOTIDE SEQUENCE [LARGE SCALE GENOMIC DNA]</scope>
    <source>
        <strain evidence="6 7">JGH33</strain>
    </source>
</reference>
<dbReference type="SUPFAM" id="SSF46785">
    <property type="entry name" value="Winged helix' DNA-binding domain"/>
    <property type="match status" value="1"/>
</dbReference>
<sequence>MVSRVAAILSAFTSETPAMGVSELARRCGLAKSTVSRIVAELIEHGFLERKGNDLILGLRVFELGELAARPRDLRRLAVAVMADLRQATGQTVHMAVLEDAEVVYIAIMHSRTSPRMPSRVGGRMPAFATGVGKALLAFAPMSAVDRVIEKGLWKVGPRTITDGDVLRDELLRIRASGLAIEREESGEGISCAAAPIIGADGTVVAAISISGFSDYLDVSQVGPAVQTAVLGLNRLLKTRPAALPHL</sequence>
<dbReference type="Gene3D" id="3.30.450.40">
    <property type="match status" value="1"/>
</dbReference>
<organism evidence="6 7">
    <name type="scientific">Sinomonas terricola</name>
    <dbReference type="NCBI Taxonomy" id="3110330"/>
    <lineage>
        <taxon>Bacteria</taxon>
        <taxon>Bacillati</taxon>
        <taxon>Actinomycetota</taxon>
        <taxon>Actinomycetes</taxon>
        <taxon>Micrococcales</taxon>
        <taxon>Micrococcaceae</taxon>
        <taxon>Sinomonas</taxon>
    </lineage>
</organism>
<feature type="domain" description="IclR-ED" evidence="5">
    <location>
        <begin position="60"/>
        <end position="247"/>
    </location>
</feature>
<proteinExistence type="predicted"/>
<dbReference type="Pfam" id="PF09339">
    <property type="entry name" value="HTH_IclR"/>
    <property type="match status" value="1"/>
</dbReference>
<comment type="caution">
    <text evidence="6">The sequence shown here is derived from an EMBL/GenBank/DDBJ whole genome shotgun (WGS) entry which is preliminary data.</text>
</comment>
<accession>A0ABU5TBE6</accession>
<dbReference type="EMBL" id="JAYGGQ010000020">
    <property type="protein sequence ID" value="MEA5457022.1"/>
    <property type="molecule type" value="Genomic_DNA"/>
</dbReference>
<gene>
    <name evidence="6" type="ORF">SPF06_20045</name>
</gene>
<evidence type="ECO:0000313" key="6">
    <source>
        <dbReference type="EMBL" id="MEA5457022.1"/>
    </source>
</evidence>
<evidence type="ECO:0000256" key="1">
    <source>
        <dbReference type="ARBA" id="ARBA00023015"/>
    </source>
</evidence>
<keyword evidence="2" id="KW-0238">DNA-binding</keyword>
<evidence type="ECO:0000259" key="5">
    <source>
        <dbReference type="PROSITE" id="PS51078"/>
    </source>
</evidence>
<keyword evidence="3" id="KW-0804">Transcription</keyword>
<dbReference type="RefSeq" id="WP_323280935.1">
    <property type="nucleotide sequence ID" value="NZ_JAYGGQ010000020.1"/>
</dbReference>
<dbReference type="InterPro" id="IPR014757">
    <property type="entry name" value="Tscrpt_reg_IclR_C"/>
</dbReference>
<dbReference type="PANTHER" id="PTHR30136">
    <property type="entry name" value="HELIX-TURN-HELIX TRANSCRIPTIONAL REGULATOR, ICLR FAMILY"/>
    <property type="match status" value="1"/>
</dbReference>
<name>A0ABU5TBE6_9MICC</name>
<dbReference type="InterPro" id="IPR036388">
    <property type="entry name" value="WH-like_DNA-bd_sf"/>
</dbReference>
<evidence type="ECO:0000313" key="7">
    <source>
        <dbReference type="Proteomes" id="UP001304769"/>
    </source>
</evidence>
<dbReference type="SMART" id="SM00346">
    <property type="entry name" value="HTH_ICLR"/>
    <property type="match status" value="1"/>
</dbReference>
<keyword evidence="7" id="KW-1185">Reference proteome</keyword>
<dbReference type="PROSITE" id="PS51078">
    <property type="entry name" value="ICLR_ED"/>
    <property type="match status" value="1"/>
</dbReference>
<dbReference type="Gene3D" id="1.10.10.10">
    <property type="entry name" value="Winged helix-like DNA-binding domain superfamily/Winged helix DNA-binding domain"/>
    <property type="match status" value="1"/>
</dbReference>
<dbReference type="Pfam" id="PF01614">
    <property type="entry name" value="IclR_C"/>
    <property type="match status" value="1"/>
</dbReference>
<dbReference type="InterPro" id="IPR005471">
    <property type="entry name" value="Tscrpt_reg_IclR_N"/>
</dbReference>
<dbReference type="PROSITE" id="PS51077">
    <property type="entry name" value="HTH_ICLR"/>
    <property type="match status" value="1"/>
</dbReference>
<protein>
    <submittedName>
        <fullName evidence="6">IclR family transcriptional regulator</fullName>
    </submittedName>
</protein>
<evidence type="ECO:0000256" key="2">
    <source>
        <dbReference type="ARBA" id="ARBA00023125"/>
    </source>
</evidence>